<evidence type="ECO:0000313" key="5">
    <source>
        <dbReference type="EMBL" id="UYV99323.1"/>
    </source>
</evidence>
<comment type="subcellular location">
    <subcellularLocation>
        <location evidence="1">Cell envelope</location>
    </subcellularLocation>
</comment>
<dbReference type="InterPro" id="IPR050555">
    <property type="entry name" value="Bact_Solute-Bind_Prot2"/>
</dbReference>
<dbReference type="CDD" id="cd19995">
    <property type="entry name" value="PBP1_ABC_xylose_binding-like"/>
    <property type="match status" value="1"/>
</dbReference>
<keyword evidence="6" id="KW-1185">Reference proteome</keyword>
<evidence type="ECO:0000259" key="4">
    <source>
        <dbReference type="Pfam" id="PF13407"/>
    </source>
</evidence>
<sequence>MKKTYRKHRSAAAVLAVFAVAGMGLSGCAEPSASPAATAGASGKIALLLPDLVTARWDQQDKPVFEAAAKADCPSCSVTTYNAKGSAATQLQQAEAAVTNGATVVVIAPVDFRSAAQIVDKVHSSGAKVISYASIIQSKNVDYGVTTDIAGIGAQQAQSLVDGLKAKGITSGGLIMMNGSPSDAFGSKYKAGAHSVLDKTNFTIAAEYDTKDWSADNAQNQMSQAITKVGKDGFVGVYAANDQLAGGVIAAMKANGIDPTTRPITGQDGASAALQRIVAGEQYNTINLPIKEFAANTAKIAVALAQGQTPPENLINGTVDGPDGTTIPAYLWSNNVITAENVADMIEPKGFWKLDDICTADYKDACAKAGLL</sequence>
<dbReference type="PANTHER" id="PTHR30036">
    <property type="entry name" value="D-XYLOSE-BINDING PERIPLASMIC PROTEIN"/>
    <property type="match status" value="1"/>
</dbReference>
<dbReference type="PROSITE" id="PS51257">
    <property type="entry name" value="PROKAR_LIPOPROTEIN"/>
    <property type="match status" value="1"/>
</dbReference>
<proteinExistence type="predicted"/>
<dbReference type="GO" id="GO:0030288">
    <property type="term" value="C:outer membrane-bounded periplasmic space"/>
    <property type="evidence" value="ECO:0007669"/>
    <property type="project" value="TreeGrafter"/>
</dbReference>
<feature type="domain" description="Periplasmic binding protein" evidence="4">
    <location>
        <begin position="45"/>
        <end position="308"/>
    </location>
</feature>
<evidence type="ECO:0000256" key="1">
    <source>
        <dbReference type="ARBA" id="ARBA00004196"/>
    </source>
</evidence>
<gene>
    <name evidence="5" type="ORF">NL394_09060</name>
</gene>
<name>A0AAX3EMY2_PAEUR</name>
<dbReference type="GO" id="GO:0030246">
    <property type="term" value="F:carbohydrate binding"/>
    <property type="evidence" value="ECO:0007669"/>
    <property type="project" value="TreeGrafter"/>
</dbReference>
<dbReference type="AlphaFoldDB" id="A0AAX3EMY2"/>
<keyword evidence="2 3" id="KW-0732">Signal</keyword>
<feature type="signal peptide" evidence="3">
    <location>
        <begin position="1"/>
        <end position="29"/>
    </location>
</feature>
<evidence type="ECO:0000256" key="2">
    <source>
        <dbReference type="ARBA" id="ARBA00022729"/>
    </source>
</evidence>
<organism evidence="5 6">
    <name type="scientific">Paenarthrobacter ureafaciens</name>
    <dbReference type="NCBI Taxonomy" id="37931"/>
    <lineage>
        <taxon>Bacteria</taxon>
        <taxon>Bacillati</taxon>
        <taxon>Actinomycetota</taxon>
        <taxon>Actinomycetes</taxon>
        <taxon>Micrococcales</taxon>
        <taxon>Micrococcaceae</taxon>
        <taxon>Paenarthrobacter</taxon>
    </lineage>
</organism>
<protein>
    <submittedName>
        <fullName evidence="5">Sugar ABC transporter substrate-binding protein</fullName>
    </submittedName>
</protein>
<accession>A0AAX3EMY2</accession>
<dbReference type="EMBL" id="CP101185">
    <property type="protein sequence ID" value="UYV99323.1"/>
    <property type="molecule type" value="Genomic_DNA"/>
</dbReference>
<dbReference type="Pfam" id="PF13407">
    <property type="entry name" value="Peripla_BP_4"/>
    <property type="match status" value="1"/>
</dbReference>
<dbReference type="Gene3D" id="3.40.50.2300">
    <property type="match status" value="2"/>
</dbReference>
<dbReference type="RefSeq" id="WP_069695673.1">
    <property type="nucleotide sequence ID" value="NZ_CP043010.1"/>
</dbReference>
<evidence type="ECO:0000256" key="3">
    <source>
        <dbReference type="SAM" id="SignalP"/>
    </source>
</evidence>
<evidence type="ECO:0000313" key="6">
    <source>
        <dbReference type="Proteomes" id="UP001163293"/>
    </source>
</evidence>
<dbReference type="InterPro" id="IPR028082">
    <property type="entry name" value="Peripla_BP_I"/>
</dbReference>
<reference evidence="5" key="1">
    <citation type="submission" date="2022-07" db="EMBL/GenBank/DDBJ databases">
        <authorList>
            <person name="Wu T."/>
        </authorList>
    </citation>
    <scope>NUCLEOTIDE SEQUENCE</scope>
    <source>
        <strain evidence="5">SD-1</strain>
    </source>
</reference>
<dbReference type="PANTHER" id="PTHR30036:SF1">
    <property type="entry name" value="D-XYLOSE-BINDING PERIPLASMIC PROTEIN"/>
    <property type="match status" value="1"/>
</dbReference>
<feature type="chain" id="PRO_5043544972" evidence="3">
    <location>
        <begin position="30"/>
        <end position="372"/>
    </location>
</feature>
<dbReference type="Proteomes" id="UP001163293">
    <property type="component" value="Chromosome"/>
</dbReference>
<dbReference type="SUPFAM" id="SSF53822">
    <property type="entry name" value="Periplasmic binding protein-like I"/>
    <property type="match status" value="1"/>
</dbReference>
<dbReference type="InterPro" id="IPR025997">
    <property type="entry name" value="SBP_2_dom"/>
</dbReference>